<keyword evidence="2" id="KW-1185">Reference proteome</keyword>
<accession>A0A2S0MS08</accession>
<proteinExistence type="predicted"/>
<name>A0A2S0MS08_9RHOB</name>
<dbReference type="RefSeq" id="WP_106472975.1">
    <property type="nucleotide sequence ID" value="NZ_CP027665.1"/>
</dbReference>
<dbReference type="Proteomes" id="UP000237655">
    <property type="component" value="Chromosome"/>
</dbReference>
<dbReference type="EMBL" id="CP027665">
    <property type="protein sequence ID" value="AVO38664.1"/>
    <property type="molecule type" value="Genomic_DNA"/>
</dbReference>
<dbReference type="KEGG" id="thas:C6Y53_13820"/>
<evidence type="ECO:0000313" key="2">
    <source>
        <dbReference type="Proteomes" id="UP000237655"/>
    </source>
</evidence>
<dbReference type="AlphaFoldDB" id="A0A2S0MS08"/>
<sequence length="144" mass="16219">MTPPVYRFARHGRTWRLGLVLLAIWAAILAAVVRLDAAPWLMALLGLLTLPALRDFVTNASSGLRIGGGDLHWHSGRRSGQLPLSAIDHVRLDTRWDFSVRATVRLKAGKPVRLPDESLPPHRVFEAELLARGIRVERHHFRVF</sequence>
<evidence type="ECO:0000313" key="1">
    <source>
        <dbReference type="EMBL" id="AVO38664.1"/>
    </source>
</evidence>
<protein>
    <submittedName>
        <fullName evidence="1">Uncharacterized protein</fullName>
    </submittedName>
</protein>
<reference evidence="2" key="1">
    <citation type="submission" date="2018-03" db="EMBL/GenBank/DDBJ databases">
        <title>Genomic analysis of the strain SH-1 isolated from shrimp intestine.</title>
        <authorList>
            <person name="Kim Y.-S."/>
            <person name="Kim S.-E."/>
            <person name="Kim K.-H."/>
        </authorList>
    </citation>
    <scope>NUCLEOTIDE SEQUENCE [LARGE SCALE GENOMIC DNA]</scope>
    <source>
        <strain evidence="2">SH-1</strain>
    </source>
</reference>
<gene>
    <name evidence="1" type="ORF">C6Y53_13820</name>
</gene>
<organism evidence="1 2">
    <name type="scientific">Pukyongiella litopenaei</name>
    <dbReference type="NCBI Taxonomy" id="2605946"/>
    <lineage>
        <taxon>Bacteria</taxon>
        <taxon>Pseudomonadati</taxon>
        <taxon>Pseudomonadota</taxon>
        <taxon>Alphaproteobacteria</taxon>
        <taxon>Rhodobacterales</taxon>
        <taxon>Paracoccaceae</taxon>
        <taxon>Pukyongiella</taxon>
    </lineage>
</organism>